<dbReference type="EMBL" id="BSXU01002302">
    <property type="protein sequence ID" value="GMG36282.1"/>
    <property type="molecule type" value="Genomic_DNA"/>
</dbReference>
<dbReference type="Pfam" id="PF00657">
    <property type="entry name" value="Lipase_GDSL"/>
    <property type="match status" value="1"/>
</dbReference>
<dbReference type="SUPFAM" id="SSF52266">
    <property type="entry name" value="SGNH hydrolase"/>
    <property type="match status" value="1"/>
</dbReference>
<evidence type="ECO:0000313" key="2">
    <source>
        <dbReference type="Proteomes" id="UP001165063"/>
    </source>
</evidence>
<dbReference type="Gene3D" id="3.40.50.1110">
    <property type="entry name" value="SGNH hydrolase"/>
    <property type="match status" value="1"/>
</dbReference>
<dbReference type="InterPro" id="IPR045136">
    <property type="entry name" value="Iah1-like"/>
</dbReference>
<dbReference type="PANTHER" id="PTHR14209:SF19">
    <property type="entry name" value="ISOAMYL ACETATE-HYDROLYZING ESTERASE 1 HOMOLOG"/>
    <property type="match status" value="1"/>
</dbReference>
<dbReference type="Proteomes" id="UP001165063">
    <property type="component" value="Unassembled WGS sequence"/>
</dbReference>
<gene>
    <name evidence="1" type="ORF">Amon01_000465200</name>
</gene>
<dbReference type="AlphaFoldDB" id="A0A9W7DKL5"/>
<reference evidence="1" key="1">
    <citation type="submission" date="2023-04" db="EMBL/GenBank/DDBJ databases">
        <title>Ambrosiozyma monospora NBRC 1965.</title>
        <authorList>
            <person name="Ichikawa N."/>
            <person name="Sato H."/>
            <person name="Tonouchi N."/>
        </authorList>
    </citation>
    <scope>NUCLEOTIDE SEQUENCE</scope>
    <source>
        <strain evidence="1">NBRC 1965</strain>
    </source>
</reference>
<organism evidence="1 2">
    <name type="scientific">Ambrosiozyma monospora</name>
    <name type="common">Yeast</name>
    <name type="synonym">Endomycopsis monosporus</name>
    <dbReference type="NCBI Taxonomy" id="43982"/>
    <lineage>
        <taxon>Eukaryota</taxon>
        <taxon>Fungi</taxon>
        <taxon>Dikarya</taxon>
        <taxon>Ascomycota</taxon>
        <taxon>Saccharomycotina</taxon>
        <taxon>Pichiomycetes</taxon>
        <taxon>Pichiales</taxon>
        <taxon>Pichiaceae</taxon>
        <taxon>Ambrosiozyma</taxon>
    </lineage>
</organism>
<evidence type="ECO:0000313" key="1">
    <source>
        <dbReference type="EMBL" id="GMG36282.1"/>
    </source>
</evidence>
<dbReference type="PANTHER" id="PTHR14209">
    <property type="entry name" value="ISOAMYL ACETATE-HYDROLYZING ESTERASE 1"/>
    <property type="match status" value="1"/>
</dbReference>
<proteinExistence type="predicted"/>
<comment type="caution">
    <text evidence="1">The sequence shown here is derived from an EMBL/GenBank/DDBJ whole genome shotgun (WGS) entry which is preliminary data.</text>
</comment>
<name>A0A9W7DKL5_AMBMO</name>
<dbReference type="OrthoDB" id="671439at2759"/>
<accession>A0A9W7DKL5</accession>
<dbReference type="CDD" id="cd01838">
    <property type="entry name" value="Isoamyl_acetate_hydrolase_like"/>
    <property type="match status" value="1"/>
</dbReference>
<dbReference type="InterPro" id="IPR001087">
    <property type="entry name" value="GDSL"/>
</dbReference>
<dbReference type="InterPro" id="IPR036514">
    <property type="entry name" value="SGNH_hydro_sf"/>
</dbReference>
<protein>
    <submittedName>
        <fullName evidence="1">Unnamed protein product</fullName>
    </submittedName>
</protein>
<sequence>MSDFQFNKFLLFGDSITEFTFNQFPLNNKGEPPKEPIFTLGSALSNAYTRKLQVVQRGFGGYNSVHGKKLLPKILEQEHDNVQDGEKIKLAYIFFGSNDSRLSGSNKDNNQHVPLDQYVANIKSNVEECTKRGIKVIVITPAIHSQTAWNVKHPEDLQTGDYRSTELFGQYAQALVKLGSEVGVPVVNLNEIFVKSGKSEDELLIDGLHLNGAGYQLFYDALMDTIKTNWPELHPDNLPFKFPYFADLTYETEF</sequence>
<keyword evidence="2" id="KW-1185">Reference proteome</keyword>